<feature type="region of interest" description="Disordered" evidence="2">
    <location>
        <begin position="521"/>
        <end position="544"/>
    </location>
</feature>
<evidence type="ECO:0000256" key="2">
    <source>
        <dbReference type="SAM" id="MobiDB-lite"/>
    </source>
</evidence>
<feature type="compositionally biased region" description="Low complexity" evidence="2">
    <location>
        <begin position="842"/>
        <end position="851"/>
    </location>
</feature>
<feature type="coiled-coil region" evidence="1">
    <location>
        <begin position="1027"/>
        <end position="1054"/>
    </location>
</feature>
<dbReference type="Proteomes" id="UP000693970">
    <property type="component" value="Unassembled WGS sequence"/>
</dbReference>
<dbReference type="Pfam" id="PF20710">
    <property type="entry name" value="DUF6824"/>
    <property type="match status" value="2"/>
</dbReference>
<dbReference type="EMBL" id="JAGRRH010000019">
    <property type="protein sequence ID" value="KAG7350024.1"/>
    <property type="molecule type" value="Genomic_DNA"/>
</dbReference>
<organism evidence="5 6">
    <name type="scientific">Nitzschia inconspicua</name>
    <dbReference type="NCBI Taxonomy" id="303405"/>
    <lineage>
        <taxon>Eukaryota</taxon>
        <taxon>Sar</taxon>
        <taxon>Stramenopiles</taxon>
        <taxon>Ochrophyta</taxon>
        <taxon>Bacillariophyta</taxon>
        <taxon>Bacillariophyceae</taxon>
        <taxon>Bacillariophycidae</taxon>
        <taxon>Bacillariales</taxon>
        <taxon>Bacillariaceae</taxon>
        <taxon>Nitzschia</taxon>
    </lineage>
</organism>
<proteinExistence type="predicted"/>
<sequence length="1202" mass="133550">MTKVDPTSGTTSTTTSSSSNNKKGKRRHTKKADREDKLQHHSRKTASASSLPPIHLLLGSILSIAIAALLSWYYHQQQQAEYGFLNGPADSKTTLSQLFRIGCDKKTKLVHCNDYLLELYDENRTIHSKHQHSSGSGLQKGWKLLDIPRGVQIWTIDALRDPTIQDIMLRNSQPLSPRAYLALYLAVLRKRTHSLDSRYMSSRERFLKAFLNYMPSYEEYAEFHPILKYYQRSNNNATTTTTSSSTFYADYLIHQLQTQIETEYQAFCDATQSDSGQVIQIQNKYDTVRFIDWREYVTARLQVQTRSLTAGPLSTHDVTPNELAVFAQHVLPETVVATAAAKSPLKDDTTIIRQALTSAMVPLLDALDHHSSPNVGWKYLEGNSNSNSNAGFGENTISTSNTSSFAVFAADDLEGGVALYGNYGMTMPDSRIFAQYGFVNRDGSGRRAALITPFHQILGAPGKKDDIPEEELLQQEKDLKRYLEAGETMSGTNTRDSSRQQEFRDVKLQLLKMFANHQSKWVVSTPGPSDRKREGDEDDTSNGDVGWNEVLSTCRLIVLELEDYDGKGMEAVRLILQSIENGSLELSAFQVRPGSASLEQRARAMMAYLANETFQILVSEEPKLEHIETEASLAYTLLGELDVLRLLIAQFDKKSEGNNCKTDNCNHLSDESCSSCNIQAVVSQPKSIPPVRVSLHNEELDLARQQLLATPSFMPNATTLALKDEHKEDSTTASSEHRQRPNFITTPLPNDVLFGRGRPLQAHHGNLRFHRIVNRFREAYKNARKDDKATVTATVIAEISTPDPLPTPPTTVADNGTVQTINEDGPNQQKPQHDSTKQVDDTSFLPSGTSPSGPPAPSVNDHRKLGGRFLKRTDDGKYWIEVSTAEAMEKASHALRGLPRRTELGQSSTTSRSSSPTASPVSSTTTNTTTKRQRDGQDSASHSHSRKKKKRPSKSSQQEELNDSTAAAAASINPQVSNPSGGNLPRDDAEAIRRAMDALVGVAASFPPPLGAPAMAAATPDQLALALVQQQQAQRQLEQRLVDELQQRQQRERQMIIDRARQEIHRQVVVEMMAQQIVQQEQEQLHAQQLLQDQAIRQLLQERQQQHQQALSSPHLLPLLSSQSISNSLIASRLQGDSVATQRQRVPLLHPPQIAQQQSNISQGSLSQQLLLLLRAGTNLPRSNEDAAGFSNLHHNGKPPSR</sequence>
<gene>
    <name evidence="5" type="ORF">IV203_012621</name>
</gene>
<evidence type="ECO:0000313" key="5">
    <source>
        <dbReference type="EMBL" id="KAG7350024.1"/>
    </source>
</evidence>
<feature type="region of interest" description="Disordered" evidence="2">
    <location>
        <begin position="724"/>
        <end position="749"/>
    </location>
</feature>
<feature type="compositionally biased region" description="Basic and acidic residues" evidence="2">
    <location>
        <begin position="724"/>
        <end position="739"/>
    </location>
</feature>
<keyword evidence="6" id="KW-1185">Reference proteome</keyword>
<feature type="domain" description="DUF6824" evidence="4">
    <location>
        <begin position="751"/>
        <end position="800"/>
    </location>
</feature>
<keyword evidence="3" id="KW-0812">Transmembrane</keyword>
<feature type="region of interest" description="Disordered" evidence="2">
    <location>
        <begin position="891"/>
        <end position="966"/>
    </location>
</feature>
<evidence type="ECO:0000313" key="6">
    <source>
        <dbReference type="Proteomes" id="UP000693970"/>
    </source>
</evidence>
<feature type="compositionally biased region" description="Basic and acidic residues" evidence="2">
    <location>
        <begin position="831"/>
        <end position="840"/>
    </location>
</feature>
<dbReference type="AlphaFoldDB" id="A0A9K3PM42"/>
<keyword evidence="1" id="KW-0175">Coiled coil</keyword>
<feature type="region of interest" description="Disordered" evidence="2">
    <location>
        <begin position="799"/>
        <end position="864"/>
    </location>
</feature>
<name>A0A9K3PM42_9STRA</name>
<evidence type="ECO:0000256" key="1">
    <source>
        <dbReference type="SAM" id="Coils"/>
    </source>
</evidence>
<reference evidence="5" key="2">
    <citation type="submission" date="2021-04" db="EMBL/GenBank/DDBJ databases">
        <authorList>
            <person name="Podell S."/>
        </authorList>
    </citation>
    <scope>NUCLEOTIDE SEQUENCE</scope>
    <source>
        <strain evidence="5">Hildebrandi</strain>
    </source>
</reference>
<feature type="compositionally biased region" description="Low complexity" evidence="2">
    <location>
        <begin position="7"/>
        <end position="19"/>
    </location>
</feature>
<feature type="compositionally biased region" description="Polar residues" evidence="2">
    <location>
        <begin position="812"/>
        <end position="830"/>
    </location>
</feature>
<feature type="compositionally biased region" description="Low complexity" evidence="2">
    <location>
        <begin position="907"/>
        <end position="930"/>
    </location>
</feature>
<keyword evidence="3" id="KW-0472">Membrane</keyword>
<feature type="transmembrane region" description="Helical" evidence="3">
    <location>
        <begin position="54"/>
        <end position="74"/>
    </location>
</feature>
<feature type="domain" description="DUF6824" evidence="4">
    <location>
        <begin position="859"/>
        <end position="896"/>
    </location>
</feature>
<accession>A0A9K3PM42</accession>
<dbReference type="InterPro" id="IPR049227">
    <property type="entry name" value="DUF6824"/>
</dbReference>
<protein>
    <recommendedName>
        <fullName evidence="4">DUF6824 domain-containing protein</fullName>
    </recommendedName>
</protein>
<keyword evidence="3" id="KW-1133">Transmembrane helix</keyword>
<evidence type="ECO:0000259" key="4">
    <source>
        <dbReference type="Pfam" id="PF20710"/>
    </source>
</evidence>
<evidence type="ECO:0000256" key="3">
    <source>
        <dbReference type="SAM" id="Phobius"/>
    </source>
</evidence>
<reference evidence="5" key="1">
    <citation type="journal article" date="2021" name="Sci. Rep.">
        <title>Diploid genomic architecture of Nitzschia inconspicua, an elite biomass production diatom.</title>
        <authorList>
            <person name="Oliver A."/>
            <person name="Podell S."/>
            <person name="Pinowska A."/>
            <person name="Traller J.C."/>
            <person name="Smith S.R."/>
            <person name="McClure R."/>
            <person name="Beliaev A."/>
            <person name="Bohutskyi P."/>
            <person name="Hill E.A."/>
            <person name="Rabines A."/>
            <person name="Zheng H."/>
            <person name="Allen L.Z."/>
            <person name="Kuo A."/>
            <person name="Grigoriev I.V."/>
            <person name="Allen A.E."/>
            <person name="Hazlebeck D."/>
            <person name="Allen E.E."/>
        </authorList>
    </citation>
    <scope>NUCLEOTIDE SEQUENCE</scope>
    <source>
        <strain evidence="5">Hildebrandi</strain>
    </source>
</reference>
<feature type="region of interest" description="Disordered" evidence="2">
    <location>
        <begin position="1"/>
        <end position="47"/>
    </location>
</feature>
<feature type="compositionally biased region" description="Basic residues" evidence="2">
    <location>
        <begin position="943"/>
        <end position="953"/>
    </location>
</feature>
<feature type="compositionally biased region" description="Basic residues" evidence="2">
    <location>
        <begin position="22"/>
        <end position="31"/>
    </location>
</feature>
<comment type="caution">
    <text evidence="5">The sequence shown here is derived from an EMBL/GenBank/DDBJ whole genome shotgun (WGS) entry which is preliminary data.</text>
</comment>